<protein>
    <submittedName>
        <fullName evidence="1">Uncharacterized protein</fullName>
    </submittedName>
</protein>
<evidence type="ECO:0000313" key="2">
    <source>
        <dbReference type="Proteomes" id="UP000298030"/>
    </source>
</evidence>
<organism evidence="1 2">
    <name type="scientific">Coprinellus micaceus</name>
    <name type="common">Glistening ink-cap mushroom</name>
    <name type="synonym">Coprinus micaceus</name>
    <dbReference type="NCBI Taxonomy" id="71717"/>
    <lineage>
        <taxon>Eukaryota</taxon>
        <taxon>Fungi</taxon>
        <taxon>Dikarya</taxon>
        <taxon>Basidiomycota</taxon>
        <taxon>Agaricomycotina</taxon>
        <taxon>Agaricomycetes</taxon>
        <taxon>Agaricomycetidae</taxon>
        <taxon>Agaricales</taxon>
        <taxon>Agaricineae</taxon>
        <taxon>Psathyrellaceae</taxon>
        <taxon>Coprinellus</taxon>
    </lineage>
</organism>
<evidence type="ECO:0000313" key="1">
    <source>
        <dbReference type="EMBL" id="TEB25043.1"/>
    </source>
</evidence>
<sequence length="114" mass="12707">MPQAPGMKERQRRHKYLSDYAGHVPMTCYGPVGSIVQLNVNLPFFPDKNSPRVSTGSQLRLKGAVRHRPMGSNCRRAVLMSCIRVLCLGTAQSPSFHHAQADFELLQANDSRQS</sequence>
<comment type="caution">
    <text evidence="1">The sequence shown here is derived from an EMBL/GenBank/DDBJ whole genome shotgun (WGS) entry which is preliminary data.</text>
</comment>
<keyword evidence="2" id="KW-1185">Reference proteome</keyword>
<name>A0A4Y7ST41_COPMI</name>
<gene>
    <name evidence="1" type="ORF">FA13DRAFT_1259573</name>
</gene>
<dbReference type="EMBL" id="QPFP01000060">
    <property type="protein sequence ID" value="TEB25043.1"/>
    <property type="molecule type" value="Genomic_DNA"/>
</dbReference>
<accession>A0A4Y7ST41</accession>
<dbReference type="AlphaFoldDB" id="A0A4Y7ST41"/>
<proteinExistence type="predicted"/>
<reference evidence="1 2" key="1">
    <citation type="journal article" date="2019" name="Nat. Ecol. Evol.">
        <title>Megaphylogeny resolves global patterns of mushroom evolution.</title>
        <authorList>
            <person name="Varga T."/>
            <person name="Krizsan K."/>
            <person name="Foldi C."/>
            <person name="Dima B."/>
            <person name="Sanchez-Garcia M."/>
            <person name="Sanchez-Ramirez S."/>
            <person name="Szollosi G.J."/>
            <person name="Szarkandi J.G."/>
            <person name="Papp V."/>
            <person name="Albert L."/>
            <person name="Andreopoulos W."/>
            <person name="Angelini C."/>
            <person name="Antonin V."/>
            <person name="Barry K.W."/>
            <person name="Bougher N.L."/>
            <person name="Buchanan P."/>
            <person name="Buyck B."/>
            <person name="Bense V."/>
            <person name="Catcheside P."/>
            <person name="Chovatia M."/>
            <person name="Cooper J."/>
            <person name="Damon W."/>
            <person name="Desjardin D."/>
            <person name="Finy P."/>
            <person name="Geml J."/>
            <person name="Haridas S."/>
            <person name="Hughes K."/>
            <person name="Justo A."/>
            <person name="Karasinski D."/>
            <person name="Kautmanova I."/>
            <person name="Kiss B."/>
            <person name="Kocsube S."/>
            <person name="Kotiranta H."/>
            <person name="LaButti K.M."/>
            <person name="Lechner B.E."/>
            <person name="Liimatainen K."/>
            <person name="Lipzen A."/>
            <person name="Lukacs Z."/>
            <person name="Mihaltcheva S."/>
            <person name="Morgado L.N."/>
            <person name="Niskanen T."/>
            <person name="Noordeloos M.E."/>
            <person name="Ohm R.A."/>
            <person name="Ortiz-Santana B."/>
            <person name="Ovrebo C."/>
            <person name="Racz N."/>
            <person name="Riley R."/>
            <person name="Savchenko A."/>
            <person name="Shiryaev A."/>
            <person name="Soop K."/>
            <person name="Spirin V."/>
            <person name="Szebenyi C."/>
            <person name="Tomsovsky M."/>
            <person name="Tulloss R.E."/>
            <person name="Uehling J."/>
            <person name="Grigoriev I.V."/>
            <person name="Vagvolgyi C."/>
            <person name="Papp T."/>
            <person name="Martin F.M."/>
            <person name="Miettinen O."/>
            <person name="Hibbett D.S."/>
            <person name="Nagy L.G."/>
        </authorList>
    </citation>
    <scope>NUCLEOTIDE SEQUENCE [LARGE SCALE GENOMIC DNA]</scope>
    <source>
        <strain evidence="1 2">FP101781</strain>
    </source>
</reference>
<dbReference type="Proteomes" id="UP000298030">
    <property type="component" value="Unassembled WGS sequence"/>
</dbReference>